<dbReference type="InterPro" id="IPR011478">
    <property type="entry name" value="DUF1585"/>
</dbReference>
<feature type="domain" description="DUF1585" evidence="1">
    <location>
        <begin position="752"/>
        <end position="825"/>
    </location>
</feature>
<evidence type="ECO:0000259" key="2">
    <source>
        <dbReference type="Pfam" id="PF07626"/>
    </source>
</evidence>
<dbReference type="InterPro" id="IPR036909">
    <property type="entry name" value="Cyt_c-like_dom_sf"/>
</dbReference>
<dbReference type="GO" id="GO:0009055">
    <property type="term" value="F:electron transfer activity"/>
    <property type="evidence" value="ECO:0007669"/>
    <property type="project" value="InterPro"/>
</dbReference>
<dbReference type="GO" id="GO:0020037">
    <property type="term" value="F:heme binding"/>
    <property type="evidence" value="ECO:0007669"/>
    <property type="project" value="InterPro"/>
</dbReference>
<keyword evidence="8" id="KW-1185">Reference proteome</keyword>
<sequence>MTIGNKIDVPPVPFPPIILPTTSIPMSLSQRFRTADRLTCVVASLLFSMAVPVAAFGADDVANVSSFLTNHCIDCHDGPSGEGGFDAAALGTDLSDAKTMARWTRIFDRVQDGEMPPPDDGELDPDDAKEFLEQTSDWLHRSQHDQYAKLGRVQSRRLTNVQLERTLHDLLAIDVPLARLMPLEPRSDGFTGLADHQSMSHFQLDSHLTVIDAALDAAKARLFEDKQPLTRQYDARRLARSNPKRRCRDPEMIGDKAVVWSSTLVFYGRITSTIVPQDGWYRVTFDASSVNEPDDRGVWCTVRSGFCTSGAPLMSWIGAFEATNEVQQHSYEAWLPKGNMIEIRPGDETLKRGRFQGGQVGAGEGGPMNIPGVALHSMTIEQFHPGGPRDRAQQRLLGDLDVTIDAKTKTVKLNSDQPGKDISQQLRRFASLALRRPVTAADIKPFQQWTLQAIDDGQDPIDALIAGYRAILCSSRFLYFVEPIGPLDDFAIANRLSYLLRGSMPDWPLIQLARQGKLRDPDVLRSEVDRLLGGGGTAQFVQDFADQWLDLADIEFTEPDRKLYRDFDIVVQNAMLNETHRYLEHAVRTDAPAQTLIQSDHTFLNSRLARYYGIDGVHGDKVRKVKLDDDSPRGGLLSQGSILKVTANGTNTSPVLRGVWVSERILGTPIPPPPESVPAVEPDIRGAKTIREQLQKHLSDASCAVCHQNIDPPGYALENFDAAGRWRDRYLQVNGGKSKPGLPVDASFQMADGREFKDFDGFRDRICEDIRPVARNFAAQLLVYGTGGEIQFADRDELDEIVASTRDDNYGLRSLLYAVVTSPTFLSK</sequence>
<proteinExistence type="predicted"/>
<evidence type="ECO:0008006" key="9">
    <source>
        <dbReference type="Google" id="ProtNLM"/>
    </source>
</evidence>
<feature type="domain" description="Cytochrome C Planctomycete-type" evidence="5">
    <location>
        <begin position="72"/>
        <end position="119"/>
    </location>
</feature>
<feature type="domain" description="DUF1587" evidence="2">
    <location>
        <begin position="156"/>
        <end position="218"/>
    </location>
</feature>
<dbReference type="SUPFAM" id="SSF46626">
    <property type="entry name" value="Cytochrome c"/>
    <property type="match status" value="1"/>
</dbReference>
<dbReference type="InterPro" id="IPR013036">
    <property type="entry name" value="DUF1587"/>
</dbReference>
<evidence type="ECO:0000259" key="1">
    <source>
        <dbReference type="Pfam" id="PF07624"/>
    </source>
</evidence>
<evidence type="ECO:0000313" key="7">
    <source>
        <dbReference type="EMBL" id="QDT01739.1"/>
    </source>
</evidence>
<feature type="domain" description="DUF1595" evidence="6">
    <location>
        <begin position="424"/>
        <end position="482"/>
    </location>
</feature>
<gene>
    <name evidence="7" type="ORF">K227x_01060</name>
</gene>
<dbReference type="Pfam" id="PF07626">
    <property type="entry name" value="PSD3"/>
    <property type="match status" value="1"/>
</dbReference>
<evidence type="ECO:0000259" key="5">
    <source>
        <dbReference type="Pfam" id="PF07635"/>
    </source>
</evidence>
<dbReference type="Proteomes" id="UP000318538">
    <property type="component" value="Chromosome"/>
</dbReference>
<dbReference type="Pfam" id="PF07627">
    <property type="entry name" value="PSCyt3"/>
    <property type="match status" value="1"/>
</dbReference>
<dbReference type="EMBL" id="CP036525">
    <property type="protein sequence ID" value="QDT01739.1"/>
    <property type="molecule type" value="Genomic_DNA"/>
</dbReference>
<dbReference type="KEGG" id="rlc:K227x_01060"/>
<dbReference type="Pfam" id="PF07631">
    <property type="entry name" value="PSD4"/>
    <property type="match status" value="1"/>
</dbReference>
<dbReference type="InterPro" id="IPR011429">
    <property type="entry name" value="Cyt_c_Planctomycete-type"/>
</dbReference>
<protein>
    <recommendedName>
        <fullName evidence="9">Planctomycete cytochrome C</fullName>
    </recommendedName>
</protein>
<accession>A0A517N3M4</accession>
<dbReference type="InterPro" id="IPR013039">
    <property type="entry name" value="DUF1588"/>
</dbReference>
<reference evidence="7 8" key="1">
    <citation type="submission" date="2019-02" db="EMBL/GenBank/DDBJ databases">
        <title>Deep-cultivation of Planctomycetes and their phenomic and genomic characterization uncovers novel biology.</title>
        <authorList>
            <person name="Wiegand S."/>
            <person name="Jogler M."/>
            <person name="Boedeker C."/>
            <person name="Pinto D."/>
            <person name="Vollmers J."/>
            <person name="Rivas-Marin E."/>
            <person name="Kohn T."/>
            <person name="Peeters S.H."/>
            <person name="Heuer A."/>
            <person name="Rast P."/>
            <person name="Oberbeckmann S."/>
            <person name="Bunk B."/>
            <person name="Jeske O."/>
            <person name="Meyerdierks A."/>
            <person name="Storesund J.E."/>
            <person name="Kallscheuer N."/>
            <person name="Luecker S."/>
            <person name="Lage O.M."/>
            <person name="Pohl T."/>
            <person name="Merkel B.J."/>
            <person name="Hornburger P."/>
            <person name="Mueller R.-W."/>
            <person name="Bruemmer F."/>
            <person name="Labrenz M."/>
            <person name="Spormann A.M."/>
            <person name="Op den Camp H."/>
            <person name="Overmann J."/>
            <person name="Amann R."/>
            <person name="Jetten M.S.M."/>
            <person name="Mascher T."/>
            <person name="Medema M.H."/>
            <person name="Devos D.P."/>
            <person name="Kaster A.-K."/>
            <person name="Ovreas L."/>
            <person name="Rohde M."/>
            <person name="Galperin M.Y."/>
            <person name="Jogler C."/>
        </authorList>
    </citation>
    <scope>NUCLEOTIDE SEQUENCE [LARGE SCALE GENOMIC DNA]</scope>
    <source>
        <strain evidence="7 8">K22_7</strain>
    </source>
</reference>
<evidence type="ECO:0000259" key="6">
    <source>
        <dbReference type="Pfam" id="PF07637"/>
    </source>
</evidence>
<feature type="domain" description="DUF1588" evidence="3">
    <location>
        <begin position="633"/>
        <end position="729"/>
    </location>
</feature>
<dbReference type="Pfam" id="PF07624">
    <property type="entry name" value="PSD2"/>
    <property type="match status" value="1"/>
</dbReference>
<dbReference type="InterPro" id="IPR013043">
    <property type="entry name" value="DUF1595"/>
</dbReference>
<dbReference type="AlphaFoldDB" id="A0A517N3M4"/>
<organism evidence="7 8">
    <name type="scientific">Rubripirellula lacrimiformis</name>
    <dbReference type="NCBI Taxonomy" id="1930273"/>
    <lineage>
        <taxon>Bacteria</taxon>
        <taxon>Pseudomonadati</taxon>
        <taxon>Planctomycetota</taxon>
        <taxon>Planctomycetia</taxon>
        <taxon>Pirellulales</taxon>
        <taxon>Pirellulaceae</taxon>
        <taxon>Rubripirellula</taxon>
    </lineage>
</organism>
<evidence type="ECO:0000313" key="8">
    <source>
        <dbReference type="Proteomes" id="UP000318538"/>
    </source>
</evidence>
<dbReference type="Pfam" id="PF07635">
    <property type="entry name" value="PSCyt1"/>
    <property type="match status" value="1"/>
</dbReference>
<name>A0A517N3M4_9BACT</name>
<evidence type="ECO:0000259" key="4">
    <source>
        <dbReference type="Pfam" id="PF07631"/>
    </source>
</evidence>
<dbReference type="InterPro" id="IPR013042">
    <property type="entry name" value="DUF1592"/>
</dbReference>
<evidence type="ECO:0000259" key="3">
    <source>
        <dbReference type="Pfam" id="PF07627"/>
    </source>
</evidence>
<feature type="domain" description="DUF1592" evidence="4">
    <location>
        <begin position="487"/>
        <end position="614"/>
    </location>
</feature>
<dbReference type="Pfam" id="PF07637">
    <property type="entry name" value="PSD5"/>
    <property type="match status" value="1"/>
</dbReference>